<reference evidence="4 5" key="1">
    <citation type="submission" date="2024-02" db="EMBL/GenBank/DDBJ databases">
        <authorList>
            <person name="Chen Y."/>
            <person name="Shah S."/>
            <person name="Dougan E. K."/>
            <person name="Thang M."/>
            <person name="Chan C."/>
        </authorList>
    </citation>
    <scope>NUCLEOTIDE SEQUENCE [LARGE SCALE GENOMIC DNA]</scope>
</reference>
<dbReference type="EMBL" id="CAXAMM010017158">
    <property type="protein sequence ID" value="CAK9040537.1"/>
    <property type="molecule type" value="Genomic_DNA"/>
</dbReference>
<evidence type="ECO:0000256" key="1">
    <source>
        <dbReference type="SAM" id="Coils"/>
    </source>
</evidence>
<feature type="coiled-coil region" evidence="1">
    <location>
        <begin position="623"/>
        <end position="650"/>
    </location>
</feature>
<comment type="caution">
    <text evidence="4">The sequence shown here is derived from an EMBL/GenBank/DDBJ whole genome shotgun (WGS) entry which is preliminary data.</text>
</comment>
<keyword evidence="3" id="KW-0472">Membrane</keyword>
<dbReference type="Proteomes" id="UP001642464">
    <property type="component" value="Unassembled WGS sequence"/>
</dbReference>
<evidence type="ECO:0000313" key="5">
    <source>
        <dbReference type="Proteomes" id="UP001642464"/>
    </source>
</evidence>
<feature type="transmembrane region" description="Helical" evidence="3">
    <location>
        <begin position="40"/>
        <end position="65"/>
    </location>
</feature>
<sequence>MRFLLHPFGEGRAITSMQDISFQVRASVHLFHVLVPGSLFIGYLLFPLQGFVWPAVSTMSFLRFWHSRSFTADLRAREAEKAMEPLGMSLGHDYMGFVVQPLSCSLTLFFASGVAWQTFGCLALWSLFMMPFTRYMHLRAMRRSYFSTNRIDMDALFAWGFPHSQAPDRRMRRDRTHRARATLVAGLGLWGGFWIQSRGLRDVLWEALPRAHGAHRDGEGGTERPGARRLSSVASEPVLAMAKVEACRDRGEVRIERMNEAGEARRREVPVARASGASRAGRSSPVPSSVAEVWHGLRALQAQQQQQVEFLERLQRDAQDGQVQLMQVFGRVEVLERTSQELPWAVQLLQLKLHEMQGGVADVYGQMCGETRSSLASQGDRLTEIHLTLRQHSEALERCVAHQSRVEDALAGLKLNCAQEFATWEGQSAKFQVSEDRLRELERQVSAQSWDVETMQKLHWLEGQLKTLQAIADEGYKSSEKLRLEVQSLREGEVAQIQDEVAQQRRLVEDLHMAVMHNDTASEFQSKRMLERLEHFEEDLRKMRAGALVRKHKNKVSLKPNLLGRVASAVVLLEAHHSAPKYKENKVLKEAVRYLLSKTPEQEEVPSNVKSLVAVDPRLQQEEARFKKEIQQLELDLKIVEKDESEAKMDAEKGDELVQVNQMLVQEVDVMKQQMVQMASYVQAMEQRNTEMANQMQGLVALIKTGGSLEMPVMDSPQMVHRPRKTDLCESHPAEERERSRSPAKRSAEDANLEVAEILDLEKQEVKEILATIPEKYREQMVAIMKAEPSNYQSVQEVWNLAVAFQTQLAAQVALPSDGGIPPTVKAASTGTAMLPFRVDTRRKRLTGAFDNEMD</sequence>
<keyword evidence="3" id="KW-1133">Transmembrane helix</keyword>
<evidence type="ECO:0000256" key="2">
    <source>
        <dbReference type="SAM" id="MobiDB-lite"/>
    </source>
</evidence>
<organism evidence="4 5">
    <name type="scientific">Durusdinium trenchii</name>
    <dbReference type="NCBI Taxonomy" id="1381693"/>
    <lineage>
        <taxon>Eukaryota</taxon>
        <taxon>Sar</taxon>
        <taxon>Alveolata</taxon>
        <taxon>Dinophyceae</taxon>
        <taxon>Suessiales</taxon>
        <taxon>Symbiodiniaceae</taxon>
        <taxon>Durusdinium</taxon>
    </lineage>
</organism>
<accession>A0ABP0LQB5</accession>
<evidence type="ECO:0000313" key="4">
    <source>
        <dbReference type="EMBL" id="CAK9040537.1"/>
    </source>
</evidence>
<evidence type="ECO:0000256" key="3">
    <source>
        <dbReference type="SAM" id="Phobius"/>
    </source>
</evidence>
<feature type="transmembrane region" description="Helical" evidence="3">
    <location>
        <begin position="114"/>
        <end position="133"/>
    </location>
</feature>
<feature type="compositionally biased region" description="Low complexity" evidence="2">
    <location>
        <begin position="271"/>
        <end position="284"/>
    </location>
</feature>
<feature type="compositionally biased region" description="Basic and acidic residues" evidence="2">
    <location>
        <begin position="725"/>
        <end position="749"/>
    </location>
</feature>
<proteinExistence type="predicted"/>
<keyword evidence="5" id="KW-1185">Reference proteome</keyword>
<keyword evidence="1" id="KW-0175">Coiled coil</keyword>
<protein>
    <submittedName>
        <fullName evidence="4">Uncharacterized protein</fullName>
    </submittedName>
</protein>
<feature type="transmembrane region" description="Helical" evidence="3">
    <location>
        <begin position="179"/>
        <end position="195"/>
    </location>
</feature>
<feature type="region of interest" description="Disordered" evidence="2">
    <location>
        <begin position="262"/>
        <end position="287"/>
    </location>
</feature>
<feature type="compositionally biased region" description="Basic and acidic residues" evidence="2">
    <location>
        <begin position="214"/>
        <end position="226"/>
    </location>
</feature>
<feature type="region of interest" description="Disordered" evidence="2">
    <location>
        <begin position="721"/>
        <end position="750"/>
    </location>
</feature>
<gene>
    <name evidence="4" type="ORF">SCF082_LOCUS23555</name>
</gene>
<feature type="region of interest" description="Disordered" evidence="2">
    <location>
        <begin position="213"/>
        <end position="232"/>
    </location>
</feature>
<keyword evidence="3" id="KW-0812">Transmembrane</keyword>
<name>A0ABP0LQB5_9DINO</name>